<dbReference type="PANTHER" id="PTHR31899:SF9">
    <property type="entry name" value="BETA-CAROTENE 3-HYDROXYLASE 1, CHLOROPLASTIC"/>
    <property type="match status" value="1"/>
</dbReference>
<feature type="transmembrane region" description="Helical" evidence="5">
    <location>
        <begin position="12"/>
        <end position="33"/>
    </location>
</feature>
<evidence type="ECO:0000256" key="3">
    <source>
        <dbReference type="ARBA" id="ARBA00023002"/>
    </source>
</evidence>
<keyword evidence="3" id="KW-0560">Oxidoreductase</keyword>
<keyword evidence="5" id="KW-0472">Membrane</keyword>
<gene>
    <name evidence="7" type="ORF">RI108_09130</name>
</gene>
<reference evidence="7" key="1">
    <citation type="submission" date="2023-09" db="EMBL/GenBank/DDBJ databases">
        <title>First report of Pseudomonas coleopterorum DJ13 causing leaf spot on Rhododendron pulchrum Sweet in China.</title>
        <authorList>
            <person name="Zhang Y."/>
        </authorList>
    </citation>
    <scope>NUCLEOTIDE SEQUENCE</scope>
    <source>
        <strain evidence="7">DJ13</strain>
    </source>
</reference>
<dbReference type="PANTHER" id="PTHR31899">
    <property type="entry name" value="BETA-CAROTENE 3-HYDROXYLASE 1, CHLOROPLASTIC"/>
    <property type="match status" value="1"/>
</dbReference>
<dbReference type="Pfam" id="PF04116">
    <property type="entry name" value="FA_hydroxylase"/>
    <property type="match status" value="1"/>
</dbReference>
<evidence type="ECO:0000256" key="5">
    <source>
        <dbReference type="SAM" id="Phobius"/>
    </source>
</evidence>
<dbReference type="AlphaFoldDB" id="A0AAJ6MUV3"/>
<proteinExistence type="inferred from homology"/>
<feature type="compositionally biased region" description="Low complexity" evidence="4">
    <location>
        <begin position="173"/>
        <end position="189"/>
    </location>
</feature>
<feature type="transmembrane region" description="Helical" evidence="5">
    <location>
        <begin position="62"/>
        <end position="79"/>
    </location>
</feature>
<feature type="transmembrane region" description="Helical" evidence="5">
    <location>
        <begin position="85"/>
        <end position="102"/>
    </location>
</feature>
<dbReference type="GO" id="GO:0016119">
    <property type="term" value="P:carotene metabolic process"/>
    <property type="evidence" value="ECO:0007669"/>
    <property type="project" value="TreeGrafter"/>
</dbReference>
<keyword evidence="2" id="KW-0125">Carotenoid biosynthesis</keyword>
<protein>
    <submittedName>
        <fullName evidence="7">Sterol desaturase family protein</fullName>
    </submittedName>
</protein>
<evidence type="ECO:0000256" key="4">
    <source>
        <dbReference type="SAM" id="MobiDB-lite"/>
    </source>
</evidence>
<evidence type="ECO:0000256" key="2">
    <source>
        <dbReference type="ARBA" id="ARBA00022746"/>
    </source>
</evidence>
<dbReference type="GO" id="GO:0010291">
    <property type="term" value="F:beta-carotene 3-hydroxylase activity"/>
    <property type="evidence" value="ECO:0007669"/>
    <property type="project" value="TreeGrafter"/>
</dbReference>
<evidence type="ECO:0000256" key="1">
    <source>
        <dbReference type="ARBA" id="ARBA00009324"/>
    </source>
</evidence>
<feature type="domain" description="Fatty acid hydroxylase" evidence="6">
    <location>
        <begin position="20"/>
        <end position="147"/>
    </location>
</feature>
<feature type="region of interest" description="Disordered" evidence="4">
    <location>
        <begin position="167"/>
        <end position="189"/>
    </location>
</feature>
<dbReference type="InterPro" id="IPR045019">
    <property type="entry name" value="BETA-OHASE-like"/>
</dbReference>
<organism evidence="7 8">
    <name type="scientific">Pseudomonas coleopterorum</name>
    <dbReference type="NCBI Taxonomy" id="1605838"/>
    <lineage>
        <taxon>Bacteria</taxon>
        <taxon>Pseudomonadati</taxon>
        <taxon>Pseudomonadota</taxon>
        <taxon>Gammaproteobacteria</taxon>
        <taxon>Pseudomonadales</taxon>
        <taxon>Pseudomonadaceae</taxon>
        <taxon>Pseudomonas</taxon>
    </lineage>
</organism>
<evidence type="ECO:0000313" key="7">
    <source>
        <dbReference type="EMBL" id="WNC11546.1"/>
    </source>
</evidence>
<dbReference type="GO" id="GO:0016123">
    <property type="term" value="P:xanthophyll biosynthetic process"/>
    <property type="evidence" value="ECO:0007669"/>
    <property type="project" value="TreeGrafter"/>
</dbReference>
<sequence>MAVYPSWQSAAVILNSLVFFITLAAMEGVAYLAHKYLMHGWGWGWHRSHHEPRTGWFEKNDLYAVVFAGLAIVLIALGTQGLHPLEWIGAGMTAYGALYFVVHDGLVHRRWPFHLVPRRGYLKRLYQAHLMHHAVDGKDRCVSFGFLFAPSTTRLRAQLRALHQGPLRKADEAGSTAESNASATAASER</sequence>
<evidence type="ECO:0000259" key="6">
    <source>
        <dbReference type="Pfam" id="PF04116"/>
    </source>
</evidence>
<accession>A0AAJ6MUV3</accession>
<name>A0AAJ6MUV3_9PSED</name>
<keyword evidence="5" id="KW-1133">Transmembrane helix</keyword>
<dbReference type="EMBL" id="CP134081">
    <property type="protein sequence ID" value="WNC11546.1"/>
    <property type="molecule type" value="Genomic_DNA"/>
</dbReference>
<dbReference type="RefSeq" id="WP_310792848.1">
    <property type="nucleotide sequence ID" value="NZ_CP134081.1"/>
</dbReference>
<dbReference type="Proteomes" id="UP001258207">
    <property type="component" value="Chromosome"/>
</dbReference>
<keyword evidence="5" id="KW-0812">Transmembrane</keyword>
<evidence type="ECO:0000313" key="8">
    <source>
        <dbReference type="Proteomes" id="UP001258207"/>
    </source>
</evidence>
<comment type="similarity">
    <text evidence="1">Belongs to the sterol desaturase family.</text>
</comment>
<dbReference type="GO" id="GO:0005506">
    <property type="term" value="F:iron ion binding"/>
    <property type="evidence" value="ECO:0007669"/>
    <property type="project" value="InterPro"/>
</dbReference>
<dbReference type="InterPro" id="IPR006694">
    <property type="entry name" value="Fatty_acid_hydroxylase"/>
</dbReference>